<evidence type="ECO:0000313" key="2">
    <source>
        <dbReference type="Proteomes" id="UP001155241"/>
    </source>
</evidence>
<evidence type="ECO:0000313" key="1">
    <source>
        <dbReference type="EMBL" id="MCO6046305.1"/>
    </source>
</evidence>
<dbReference type="RefSeq" id="WP_252854419.1">
    <property type="nucleotide sequence ID" value="NZ_JAMXLR010000072.1"/>
</dbReference>
<dbReference type="InterPro" id="IPR016024">
    <property type="entry name" value="ARM-type_fold"/>
</dbReference>
<gene>
    <name evidence="1" type="ORF">NG895_20595</name>
</gene>
<dbReference type="Gene3D" id="1.25.10.10">
    <property type="entry name" value="Leucine-rich Repeat Variant"/>
    <property type="match status" value="1"/>
</dbReference>
<dbReference type="Pfam" id="PF13646">
    <property type="entry name" value="HEAT_2"/>
    <property type="match status" value="1"/>
</dbReference>
<sequence length="165" mass="17328">MHISDLGNMLSSDDVAERRRAAELLSQNADVAADVAVELVRGVGDADRQVSEYCVATLEELGEPAPSHLEPLSELATSDNADVAYWAVTLMGRAGVTCAEHSMLLGDIVASDAESQVRERAAWALGRIGPAAVVAVPQLESCQDAEPDSVARAATKALDAIENSE</sequence>
<dbReference type="Proteomes" id="UP001155241">
    <property type="component" value="Unassembled WGS sequence"/>
</dbReference>
<reference evidence="1" key="1">
    <citation type="submission" date="2022-06" db="EMBL/GenBank/DDBJ databases">
        <title>Aeoliella straminimaris, a novel planctomycete from sediments.</title>
        <authorList>
            <person name="Vitorino I.R."/>
            <person name="Lage O.M."/>
        </authorList>
    </citation>
    <scope>NUCLEOTIDE SEQUENCE</scope>
    <source>
        <strain evidence="1">ICT_H6.2</strain>
    </source>
</reference>
<dbReference type="InterPro" id="IPR011989">
    <property type="entry name" value="ARM-like"/>
</dbReference>
<dbReference type="SUPFAM" id="SSF48371">
    <property type="entry name" value="ARM repeat"/>
    <property type="match status" value="1"/>
</dbReference>
<accession>A0A9X2FCB0</accession>
<name>A0A9X2FCB0_9BACT</name>
<organism evidence="1 2">
    <name type="scientific">Aeoliella straminimaris</name>
    <dbReference type="NCBI Taxonomy" id="2954799"/>
    <lineage>
        <taxon>Bacteria</taxon>
        <taxon>Pseudomonadati</taxon>
        <taxon>Planctomycetota</taxon>
        <taxon>Planctomycetia</taxon>
        <taxon>Pirellulales</taxon>
        <taxon>Lacipirellulaceae</taxon>
        <taxon>Aeoliella</taxon>
    </lineage>
</organism>
<dbReference type="AlphaFoldDB" id="A0A9X2FCB0"/>
<comment type="caution">
    <text evidence="1">The sequence shown here is derived from an EMBL/GenBank/DDBJ whole genome shotgun (WGS) entry which is preliminary data.</text>
</comment>
<keyword evidence="2" id="KW-1185">Reference proteome</keyword>
<dbReference type="EMBL" id="JAMXLR010000072">
    <property type="protein sequence ID" value="MCO6046305.1"/>
    <property type="molecule type" value="Genomic_DNA"/>
</dbReference>
<proteinExistence type="predicted"/>
<protein>
    <submittedName>
        <fullName evidence="1">HEAT repeat domain-containing protein</fullName>
    </submittedName>
</protein>